<evidence type="ECO:0000256" key="4">
    <source>
        <dbReference type="SAM" id="SignalP"/>
    </source>
</evidence>
<keyword evidence="1" id="KW-0479">Metal-binding</keyword>
<evidence type="ECO:0000259" key="5">
    <source>
        <dbReference type="PROSITE" id="PS50222"/>
    </source>
</evidence>
<dbReference type="Pfam" id="PF13202">
    <property type="entry name" value="EF-hand_5"/>
    <property type="match status" value="1"/>
</dbReference>
<keyword evidence="2" id="KW-0677">Repeat</keyword>
<organism evidence="6 7">
    <name type="scientific">Ditylenchus destructor</name>
    <dbReference type="NCBI Taxonomy" id="166010"/>
    <lineage>
        <taxon>Eukaryota</taxon>
        <taxon>Metazoa</taxon>
        <taxon>Ecdysozoa</taxon>
        <taxon>Nematoda</taxon>
        <taxon>Chromadorea</taxon>
        <taxon>Rhabditida</taxon>
        <taxon>Tylenchina</taxon>
        <taxon>Tylenchomorpha</taxon>
        <taxon>Sphaerularioidea</taxon>
        <taxon>Anguinidae</taxon>
        <taxon>Anguininae</taxon>
        <taxon>Ditylenchus</taxon>
    </lineage>
</organism>
<evidence type="ECO:0000256" key="2">
    <source>
        <dbReference type="ARBA" id="ARBA00022737"/>
    </source>
</evidence>
<dbReference type="PANTHER" id="PTHR10827:SF98">
    <property type="entry name" value="45 KDA CALCIUM-BINDING PROTEIN"/>
    <property type="match status" value="1"/>
</dbReference>
<dbReference type="PROSITE" id="PS00018">
    <property type="entry name" value="EF_HAND_1"/>
    <property type="match status" value="3"/>
</dbReference>
<keyword evidence="7" id="KW-1185">Reference proteome</keyword>
<dbReference type="InterPro" id="IPR002048">
    <property type="entry name" value="EF_hand_dom"/>
</dbReference>
<keyword evidence="4" id="KW-0732">Signal</keyword>
<protein>
    <submittedName>
        <fullName evidence="6">EF-hand domain pair domain-containing protein</fullName>
    </submittedName>
</protein>
<name>A0AAD4N954_9BILA</name>
<evidence type="ECO:0000256" key="3">
    <source>
        <dbReference type="ARBA" id="ARBA00022837"/>
    </source>
</evidence>
<dbReference type="SUPFAM" id="SSF47473">
    <property type="entry name" value="EF-hand"/>
    <property type="match status" value="1"/>
</dbReference>
<dbReference type="PROSITE" id="PS50222">
    <property type="entry name" value="EF_HAND_2"/>
    <property type="match status" value="3"/>
</dbReference>
<evidence type="ECO:0000313" key="6">
    <source>
        <dbReference type="EMBL" id="KAI1720006.1"/>
    </source>
</evidence>
<dbReference type="Proteomes" id="UP001201812">
    <property type="component" value="Unassembled WGS sequence"/>
</dbReference>
<feature type="signal peptide" evidence="4">
    <location>
        <begin position="1"/>
        <end position="17"/>
    </location>
</feature>
<proteinExistence type="predicted"/>
<feature type="chain" id="PRO_5042169017" evidence="4">
    <location>
        <begin position="18"/>
        <end position="219"/>
    </location>
</feature>
<dbReference type="GO" id="GO:0005509">
    <property type="term" value="F:calcium ion binding"/>
    <property type="evidence" value="ECO:0007669"/>
    <property type="project" value="InterPro"/>
</dbReference>
<dbReference type="AlphaFoldDB" id="A0AAD4N954"/>
<dbReference type="Pfam" id="PF13499">
    <property type="entry name" value="EF-hand_7"/>
    <property type="match status" value="1"/>
</dbReference>
<dbReference type="InterPro" id="IPR011992">
    <property type="entry name" value="EF-hand-dom_pair"/>
</dbReference>
<feature type="domain" description="EF-hand" evidence="5">
    <location>
        <begin position="101"/>
        <end position="136"/>
    </location>
</feature>
<dbReference type="InterPro" id="IPR018247">
    <property type="entry name" value="EF_Hand_1_Ca_BS"/>
</dbReference>
<gene>
    <name evidence="6" type="ORF">DdX_05373</name>
</gene>
<feature type="domain" description="EF-hand" evidence="5">
    <location>
        <begin position="137"/>
        <end position="172"/>
    </location>
</feature>
<sequence length="219" mass="25347">MFTRLFVFISLVLVVKCLPIEVKAPDHPANEQQETPEETFQRSDLNGDKKLSFDEFLHTDQLFEQLKREEFSGLDANHDGVVSKGEYDSHFQKEKESNDDAKAEYFGQIFDEFDENFDLKLSQAELQKVLEKRFLLKPRANFPQIFKSFDENNDGVLSLDEYVKLDADLPFQEFDPIQKPGTPVAQTPVVNDSNDQSPILAFKTEKLPLAKNKFSEKFW</sequence>
<evidence type="ECO:0000256" key="1">
    <source>
        <dbReference type="ARBA" id="ARBA00022723"/>
    </source>
</evidence>
<dbReference type="CDD" id="cd00051">
    <property type="entry name" value="EFh"/>
    <property type="match status" value="1"/>
</dbReference>
<dbReference type="Gene3D" id="1.10.238.10">
    <property type="entry name" value="EF-hand"/>
    <property type="match status" value="2"/>
</dbReference>
<feature type="domain" description="EF-hand" evidence="5">
    <location>
        <begin position="31"/>
        <end position="66"/>
    </location>
</feature>
<keyword evidence="3" id="KW-0106">Calcium</keyword>
<evidence type="ECO:0000313" key="7">
    <source>
        <dbReference type="Proteomes" id="UP001201812"/>
    </source>
</evidence>
<dbReference type="SMART" id="SM00054">
    <property type="entry name" value="EFh"/>
    <property type="match status" value="4"/>
</dbReference>
<dbReference type="PANTHER" id="PTHR10827">
    <property type="entry name" value="RETICULOCALBIN"/>
    <property type="match status" value="1"/>
</dbReference>
<comment type="caution">
    <text evidence="6">The sequence shown here is derived from an EMBL/GenBank/DDBJ whole genome shotgun (WGS) entry which is preliminary data.</text>
</comment>
<dbReference type="EMBL" id="JAKKPZ010000006">
    <property type="protein sequence ID" value="KAI1720006.1"/>
    <property type="molecule type" value="Genomic_DNA"/>
</dbReference>
<reference evidence="6" key="1">
    <citation type="submission" date="2022-01" db="EMBL/GenBank/DDBJ databases">
        <title>Genome Sequence Resource for Two Populations of Ditylenchus destructor, the Migratory Endoparasitic Phytonematode.</title>
        <authorList>
            <person name="Zhang H."/>
            <person name="Lin R."/>
            <person name="Xie B."/>
        </authorList>
    </citation>
    <scope>NUCLEOTIDE SEQUENCE</scope>
    <source>
        <strain evidence="6">BazhouSP</strain>
    </source>
</reference>
<accession>A0AAD4N954</accession>